<reference evidence="12 13" key="1">
    <citation type="submission" date="2019-07" db="EMBL/GenBank/DDBJ databases">
        <authorList>
            <person name="Park Y.J."/>
            <person name="Jeong S.E."/>
            <person name="Jung H.S."/>
        </authorList>
    </citation>
    <scope>NUCLEOTIDE SEQUENCE [LARGE SCALE GENOMIC DNA]</scope>
    <source>
        <strain evidence="13">P16(2019)</strain>
    </source>
</reference>
<dbReference type="GO" id="GO:0050334">
    <property type="term" value="F:thiaminase activity"/>
    <property type="evidence" value="ECO:0007669"/>
    <property type="project" value="UniProtKB-UniRule"/>
</dbReference>
<dbReference type="NCBIfam" id="TIGR04306">
    <property type="entry name" value="salvage_TenA"/>
    <property type="match status" value="1"/>
</dbReference>
<keyword evidence="7 9" id="KW-0784">Thiamine biosynthesis</keyword>
<dbReference type="OrthoDB" id="34166at2"/>
<dbReference type="AlphaFoldDB" id="A0A553ZZE2"/>
<evidence type="ECO:0000256" key="1">
    <source>
        <dbReference type="ARBA" id="ARBA00001881"/>
    </source>
</evidence>
<dbReference type="PIRSF" id="PIRSF003170">
    <property type="entry name" value="Pet18p"/>
    <property type="match status" value="1"/>
</dbReference>
<dbReference type="RefSeq" id="WP_143848702.1">
    <property type="nucleotide sequence ID" value="NZ_VLXZ01000005.1"/>
</dbReference>
<keyword evidence="9" id="KW-0378">Hydrolase</keyword>
<feature type="active site" description="Proton donor" evidence="10">
    <location>
        <position position="207"/>
    </location>
</feature>
<evidence type="ECO:0000256" key="9">
    <source>
        <dbReference type="PIRNR" id="PIRNR003170"/>
    </source>
</evidence>
<dbReference type="PANTHER" id="PTHR43198:SF2">
    <property type="entry name" value="SI:CH1073-67J19.1-RELATED"/>
    <property type="match status" value="1"/>
</dbReference>
<protein>
    <recommendedName>
        <fullName evidence="6 9">Aminopyrimidine aminohydrolase</fullName>
        <ecNumber evidence="5 9">3.5.99.2</ecNumber>
    </recommendedName>
</protein>
<dbReference type="Proteomes" id="UP000318521">
    <property type="component" value="Unassembled WGS sequence"/>
</dbReference>
<evidence type="ECO:0000256" key="2">
    <source>
        <dbReference type="ARBA" id="ARBA00004948"/>
    </source>
</evidence>
<keyword evidence="13" id="KW-1185">Reference proteome</keyword>
<dbReference type="CDD" id="cd19366">
    <property type="entry name" value="TenA_C_BhTenA-like"/>
    <property type="match status" value="1"/>
</dbReference>
<dbReference type="InterPro" id="IPR016084">
    <property type="entry name" value="Haem_Oase-like_multi-hlx"/>
</dbReference>
<evidence type="ECO:0000256" key="7">
    <source>
        <dbReference type="ARBA" id="ARBA00022977"/>
    </source>
</evidence>
<evidence type="ECO:0000313" key="12">
    <source>
        <dbReference type="EMBL" id="TSB46809.1"/>
    </source>
</evidence>
<gene>
    <name evidence="12" type="primary">tenA</name>
    <name evidence="12" type="ORF">FN960_10735</name>
</gene>
<dbReference type="SUPFAM" id="SSF48613">
    <property type="entry name" value="Heme oxygenase-like"/>
    <property type="match status" value="1"/>
</dbReference>
<comment type="catalytic activity">
    <reaction evidence="8 9">
        <text>thiamine + H2O = 5-(2-hydroxyethyl)-4-methylthiazole + 4-amino-5-hydroxymethyl-2-methylpyrimidine + H(+)</text>
        <dbReference type="Rhea" id="RHEA:17509"/>
        <dbReference type="ChEBI" id="CHEBI:15377"/>
        <dbReference type="ChEBI" id="CHEBI:15378"/>
        <dbReference type="ChEBI" id="CHEBI:16892"/>
        <dbReference type="ChEBI" id="CHEBI:17957"/>
        <dbReference type="ChEBI" id="CHEBI:18385"/>
        <dbReference type="EC" id="3.5.99.2"/>
    </reaction>
</comment>
<dbReference type="EC" id="3.5.99.2" evidence="5 9"/>
<dbReference type="EMBL" id="VLXZ01000005">
    <property type="protein sequence ID" value="TSB46809.1"/>
    <property type="molecule type" value="Genomic_DNA"/>
</dbReference>
<evidence type="ECO:0000256" key="8">
    <source>
        <dbReference type="ARBA" id="ARBA00048337"/>
    </source>
</evidence>
<feature type="domain" description="Thiaminase-2/PQQC" evidence="11">
    <location>
        <begin position="9"/>
        <end position="216"/>
    </location>
</feature>
<evidence type="ECO:0000256" key="4">
    <source>
        <dbReference type="ARBA" id="ARBA00011881"/>
    </source>
</evidence>
<name>A0A553ZZE2_9BACI</name>
<dbReference type="InterPro" id="IPR026285">
    <property type="entry name" value="TenA_E"/>
</dbReference>
<comment type="subunit">
    <text evidence="4">Homotetramer.</text>
</comment>
<evidence type="ECO:0000313" key="13">
    <source>
        <dbReference type="Proteomes" id="UP000318521"/>
    </source>
</evidence>
<sequence>MSFTQYLREKADSIWQANHKHPFVQEIGSGTLDIEAFKYYMKQDYLYLIEYSRVFALGAVKAPDLETMAIFSNYLQSTLNEEMALHRSYAKRLGISEEELENEEPAATTLSYSSYMISEAQKGSLAHLIAAILPCAWSYAEIGQTLATIPGAMDHPNYGEWVQMYQSEEFAEIANWLKQQLDSLTASVNEKEKEQLEAIFIRSSQFEYLFWEMSYQQRSWT</sequence>
<dbReference type="Pfam" id="PF03070">
    <property type="entry name" value="TENA_THI-4"/>
    <property type="match status" value="1"/>
</dbReference>
<dbReference type="GO" id="GO:0009229">
    <property type="term" value="P:thiamine diphosphate biosynthetic process"/>
    <property type="evidence" value="ECO:0007669"/>
    <property type="project" value="UniProtKB-UniPathway"/>
</dbReference>
<evidence type="ECO:0000256" key="3">
    <source>
        <dbReference type="ARBA" id="ARBA00010264"/>
    </source>
</evidence>
<comment type="caution">
    <text evidence="12">The sequence shown here is derived from an EMBL/GenBank/DDBJ whole genome shotgun (WGS) entry which is preliminary data.</text>
</comment>
<dbReference type="UniPathway" id="UPA00060"/>
<organism evidence="12 13">
    <name type="scientific">Alkalicoccobacillus porphyridii</name>
    <dbReference type="NCBI Taxonomy" id="2597270"/>
    <lineage>
        <taxon>Bacteria</taxon>
        <taxon>Bacillati</taxon>
        <taxon>Bacillota</taxon>
        <taxon>Bacilli</taxon>
        <taxon>Bacillales</taxon>
        <taxon>Bacillaceae</taxon>
        <taxon>Alkalicoccobacillus</taxon>
    </lineage>
</organism>
<accession>A0A553ZZE2</accession>
<evidence type="ECO:0000259" key="11">
    <source>
        <dbReference type="Pfam" id="PF03070"/>
    </source>
</evidence>
<dbReference type="InterPro" id="IPR050967">
    <property type="entry name" value="Thiamine_Salvage_TenA"/>
</dbReference>
<comment type="similarity">
    <text evidence="3 9">Belongs to the TenA family.</text>
</comment>
<proteinExistence type="inferred from homology"/>
<dbReference type="PANTHER" id="PTHR43198">
    <property type="entry name" value="BIFUNCTIONAL TH2 PROTEIN"/>
    <property type="match status" value="1"/>
</dbReference>
<dbReference type="InterPro" id="IPR027574">
    <property type="entry name" value="Thiaminase_II"/>
</dbReference>
<dbReference type="GO" id="GO:0009228">
    <property type="term" value="P:thiamine biosynthetic process"/>
    <property type="evidence" value="ECO:0007669"/>
    <property type="project" value="UniProtKB-KW"/>
</dbReference>
<evidence type="ECO:0000256" key="6">
    <source>
        <dbReference type="ARBA" id="ARBA00013647"/>
    </source>
</evidence>
<dbReference type="GO" id="GO:0005829">
    <property type="term" value="C:cytosol"/>
    <property type="evidence" value="ECO:0007669"/>
    <property type="project" value="TreeGrafter"/>
</dbReference>
<comment type="catalytic activity">
    <reaction evidence="1 9">
        <text>4-amino-5-aminomethyl-2-methylpyrimidine + H2O = 4-amino-5-hydroxymethyl-2-methylpyrimidine + NH4(+)</text>
        <dbReference type="Rhea" id="RHEA:31799"/>
        <dbReference type="ChEBI" id="CHEBI:15377"/>
        <dbReference type="ChEBI" id="CHEBI:16892"/>
        <dbReference type="ChEBI" id="CHEBI:28938"/>
        <dbReference type="ChEBI" id="CHEBI:63416"/>
        <dbReference type="EC" id="3.5.99.2"/>
    </reaction>
</comment>
<dbReference type="InterPro" id="IPR004305">
    <property type="entry name" value="Thiaminase-2/PQQC"/>
</dbReference>
<comment type="function">
    <text evidence="9">Catalyzes an amino-pyrimidine hydrolysis reaction at the C5' of the pyrimidine moiety of thiamine compounds, a reaction that is part of a thiamine salvage pathway. Thus, catalyzes the conversion of 4-amino-5-aminomethyl-2-methylpyrimidine to 4-amino-5-hydroxymethyl-2-methylpyrimidine (HMP).</text>
</comment>
<comment type="pathway">
    <text evidence="2 9">Cofactor biosynthesis; thiamine diphosphate biosynthesis.</text>
</comment>
<dbReference type="Gene3D" id="1.20.910.10">
    <property type="entry name" value="Heme oxygenase-like"/>
    <property type="match status" value="1"/>
</dbReference>
<evidence type="ECO:0000256" key="10">
    <source>
        <dbReference type="PIRSR" id="PIRSR003170-1"/>
    </source>
</evidence>
<evidence type="ECO:0000256" key="5">
    <source>
        <dbReference type="ARBA" id="ARBA00012684"/>
    </source>
</evidence>